<dbReference type="EMBL" id="JANX01000014">
    <property type="protein sequence ID" value="KGM35717.1"/>
    <property type="molecule type" value="Genomic_DNA"/>
</dbReference>
<dbReference type="Proteomes" id="UP000029995">
    <property type="component" value="Unassembled WGS sequence"/>
</dbReference>
<gene>
    <name evidence="1" type="ORF">P409_02730</name>
</gene>
<proteinExistence type="predicted"/>
<name>A0A0A0DFF1_9PROT</name>
<accession>A0A0A0DFF1</accession>
<dbReference type="OrthoDB" id="7360039at2"/>
<protein>
    <recommendedName>
        <fullName evidence="3">DUF2190 domain-containing protein</fullName>
    </recommendedName>
</protein>
<sequence length="120" mass="12040">MRNHGLVKTFFAAAAFEGYRIVKFGADDDTVALATAPADKSLGVVDMLGASAAGVSCDIVLTGIAEVEYGGPVTRNDDLTADAQGRAVVAASGNRIIGKAMATGVLGDIGSVLLDRGVAA</sequence>
<organism evidence="1 2">
    <name type="scientific">Inquilinus limosus MP06</name>
    <dbReference type="NCBI Taxonomy" id="1398085"/>
    <lineage>
        <taxon>Bacteria</taxon>
        <taxon>Pseudomonadati</taxon>
        <taxon>Pseudomonadota</taxon>
        <taxon>Alphaproteobacteria</taxon>
        <taxon>Rhodospirillales</taxon>
        <taxon>Rhodospirillaceae</taxon>
        <taxon>Inquilinus</taxon>
    </lineage>
</organism>
<comment type="caution">
    <text evidence="1">The sequence shown here is derived from an EMBL/GenBank/DDBJ whole genome shotgun (WGS) entry which is preliminary data.</text>
</comment>
<evidence type="ECO:0000313" key="1">
    <source>
        <dbReference type="EMBL" id="KGM35717.1"/>
    </source>
</evidence>
<dbReference type="RefSeq" id="WP_034831525.1">
    <property type="nucleotide sequence ID" value="NZ_JANX01000014.1"/>
</dbReference>
<dbReference type="AlphaFoldDB" id="A0A0A0DFF1"/>
<reference evidence="1 2" key="1">
    <citation type="submission" date="2014-01" db="EMBL/GenBank/DDBJ databases">
        <title>Genome sequence determination for a cystic fibrosis isolate, Inquilinus limosus.</title>
        <authorList>
            <person name="Pino M."/>
            <person name="Di Conza J."/>
            <person name="Gutkind G."/>
        </authorList>
    </citation>
    <scope>NUCLEOTIDE SEQUENCE [LARGE SCALE GENOMIC DNA]</scope>
    <source>
        <strain evidence="1 2">MP06</strain>
    </source>
</reference>
<evidence type="ECO:0008006" key="3">
    <source>
        <dbReference type="Google" id="ProtNLM"/>
    </source>
</evidence>
<evidence type="ECO:0000313" key="2">
    <source>
        <dbReference type="Proteomes" id="UP000029995"/>
    </source>
</evidence>